<dbReference type="InterPro" id="IPR011322">
    <property type="entry name" value="N-reg_PII-like_a/b"/>
</dbReference>
<comment type="similarity">
    <text evidence="1">Belongs to the P(II) protein family.</text>
</comment>
<dbReference type="InterPro" id="IPR015867">
    <property type="entry name" value="N-reg_PII/ATP_PRibTrfase_C"/>
</dbReference>
<proteinExistence type="inferred from homology"/>
<sequence length="114" mass="12846">MKQIICYIRPDKYNDTKQELLQEGILGLNSQMVQGRGKKSVTYAIEVEGEEVEGYQDYPFMPKKQVTIVVEDEDVDKAIAAILRANKTGNSGDGKVFILPVMDTIKIRTNEHVV</sequence>
<comment type="caution">
    <text evidence="2">The sequence shown here is derived from an EMBL/GenBank/DDBJ whole genome shotgun (WGS) entry which is preliminary data.</text>
</comment>
<dbReference type="PROSITE" id="PS51343">
    <property type="entry name" value="PII_GLNB_DOM"/>
    <property type="match status" value="1"/>
</dbReference>
<dbReference type="SMART" id="SM00938">
    <property type="entry name" value="P-II"/>
    <property type="match status" value="1"/>
</dbReference>
<dbReference type="Pfam" id="PF00543">
    <property type="entry name" value="P-II"/>
    <property type="match status" value="1"/>
</dbReference>
<dbReference type="Proteomes" id="UP000539052">
    <property type="component" value="Unassembled WGS sequence"/>
</dbReference>
<evidence type="ECO:0000313" key="3">
    <source>
        <dbReference type="Proteomes" id="UP000539052"/>
    </source>
</evidence>
<dbReference type="PANTHER" id="PTHR30115">
    <property type="entry name" value="NITROGEN REGULATORY PROTEIN P-II"/>
    <property type="match status" value="1"/>
</dbReference>
<accession>A0ABX1VMN7</accession>
<dbReference type="PROSITE" id="PS00638">
    <property type="entry name" value="PII_GLNB_CTER"/>
    <property type="match status" value="1"/>
</dbReference>
<evidence type="ECO:0000256" key="1">
    <source>
        <dbReference type="RuleBase" id="RU003936"/>
    </source>
</evidence>
<name>A0ABX1VMN7_9FIRM</name>
<evidence type="ECO:0000313" key="2">
    <source>
        <dbReference type="EMBL" id="NNJ28625.1"/>
    </source>
</evidence>
<dbReference type="PRINTS" id="PR00340">
    <property type="entry name" value="PIIGLNB"/>
</dbReference>
<gene>
    <name evidence="2" type="ORF">G9470_02260</name>
</gene>
<dbReference type="EMBL" id="JAAOXG010000002">
    <property type="protein sequence ID" value="NNJ28625.1"/>
    <property type="molecule type" value="Genomic_DNA"/>
</dbReference>
<dbReference type="Gene3D" id="3.30.70.120">
    <property type="match status" value="1"/>
</dbReference>
<dbReference type="InterPro" id="IPR017918">
    <property type="entry name" value="N-reg_PII_CS"/>
</dbReference>
<reference evidence="2 3" key="1">
    <citation type="submission" date="2020-03" db="EMBL/GenBank/DDBJ databases">
        <title>Genome Sequence of industrial isolate, B5A.</title>
        <authorList>
            <person name="Sharma S."/>
            <person name="Patil P.B."/>
            <person name="Korpole S."/>
        </authorList>
    </citation>
    <scope>NUCLEOTIDE SEQUENCE [LARGE SCALE GENOMIC DNA]</scope>
    <source>
        <strain evidence="2 3">PI-S10-B5A</strain>
    </source>
</reference>
<dbReference type="InterPro" id="IPR002187">
    <property type="entry name" value="N-reg_PII"/>
</dbReference>
<keyword evidence="3" id="KW-1185">Reference proteome</keyword>
<dbReference type="SUPFAM" id="SSF54913">
    <property type="entry name" value="GlnB-like"/>
    <property type="match status" value="1"/>
</dbReference>
<organism evidence="2 3">
    <name type="scientific">Lacrimispora defluvii</name>
    <dbReference type="NCBI Taxonomy" id="2719233"/>
    <lineage>
        <taxon>Bacteria</taxon>
        <taxon>Bacillati</taxon>
        <taxon>Bacillota</taxon>
        <taxon>Clostridia</taxon>
        <taxon>Lachnospirales</taxon>
        <taxon>Lachnospiraceae</taxon>
        <taxon>Lacrimispora</taxon>
    </lineage>
</organism>
<dbReference type="PANTHER" id="PTHR30115:SF11">
    <property type="entry name" value="NITROGEN REGULATORY PROTEIN P-II HOMOLOG"/>
    <property type="match status" value="1"/>
</dbReference>
<dbReference type="RefSeq" id="WP_170819978.1">
    <property type="nucleotide sequence ID" value="NZ_JAAOXG010000002.1"/>
</dbReference>
<protein>
    <submittedName>
        <fullName evidence="2">P-II family nitrogen regulator</fullName>
    </submittedName>
</protein>